<protein>
    <recommendedName>
        <fullName evidence="4">Zn(2)-C6 fungal-type domain-containing protein</fullName>
    </recommendedName>
</protein>
<feature type="region of interest" description="Disordered" evidence="3">
    <location>
        <begin position="52"/>
        <end position="74"/>
    </location>
</feature>
<dbReference type="SMART" id="SM00906">
    <property type="entry name" value="Fungal_trans"/>
    <property type="match status" value="1"/>
</dbReference>
<dbReference type="EMBL" id="JAGTJQ010000010">
    <property type="protein sequence ID" value="KAH7021461.1"/>
    <property type="molecule type" value="Genomic_DNA"/>
</dbReference>
<dbReference type="SUPFAM" id="SSF57701">
    <property type="entry name" value="Zn2/Cys6 DNA-binding domain"/>
    <property type="match status" value="1"/>
</dbReference>
<dbReference type="Pfam" id="PF04082">
    <property type="entry name" value="Fungal_trans"/>
    <property type="match status" value="1"/>
</dbReference>
<organism evidence="5 6">
    <name type="scientific">Microdochium trichocladiopsis</name>
    <dbReference type="NCBI Taxonomy" id="1682393"/>
    <lineage>
        <taxon>Eukaryota</taxon>
        <taxon>Fungi</taxon>
        <taxon>Dikarya</taxon>
        <taxon>Ascomycota</taxon>
        <taxon>Pezizomycotina</taxon>
        <taxon>Sordariomycetes</taxon>
        <taxon>Xylariomycetidae</taxon>
        <taxon>Xylariales</taxon>
        <taxon>Microdochiaceae</taxon>
        <taxon>Microdochium</taxon>
    </lineage>
</organism>
<dbReference type="CDD" id="cd00067">
    <property type="entry name" value="GAL4"/>
    <property type="match status" value="1"/>
</dbReference>
<comment type="caution">
    <text evidence="5">The sequence shown here is derived from an EMBL/GenBank/DDBJ whole genome shotgun (WGS) entry which is preliminary data.</text>
</comment>
<dbReference type="GeneID" id="70180196"/>
<evidence type="ECO:0000313" key="6">
    <source>
        <dbReference type="Proteomes" id="UP000756346"/>
    </source>
</evidence>
<dbReference type="PANTHER" id="PTHR31668:SF10">
    <property type="entry name" value="ZN(II)2CYS6 TRANSCRIPTION FACTOR (EUROFUNG)"/>
    <property type="match status" value="1"/>
</dbReference>
<evidence type="ECO:0000313" key="5">
    <source>
        <dbReference type="EMBL" id="KAH7021461.1"/>
    </source>
</evidence>
<dbReference type="PROSITE" id="PS50048">
    <property type="entry name" value="ZN2_CY6_FUNGAL_2"/>
    <property type="match status" value="1"/>
</dbReference>
<dbReference type="InterPro" id="IPR007219">
    <property type="entry name" value="XnlR_reg_dom"/>
</dbReference>
<dbReference type="PANTHER" id="PTHR31668">
    <property type="entry name" value="GLUCOSE TRANSPORT TRANSCRIPTION REGULATOR RGT1-RELATED-RELATED"/>
    <property type="match status" value="1"/>
</dbReference>
<dbReference type="RefSeq" id="XP_046007662.1">
    <property type="nucleotide sequence ID" value="XM_046150650.1"/>
</dbReference>
<accession>A0A9P9BKQ8</accession>
<dbReference type="GO" id="GO:0000981">
    <property type="term" value="F:DNA-binding transcription factor activity, RNA polymerase II-specific"/>
    <property type="evidence" value="ECO:0007669"/>
    <property type="project" value="InterPro"/>
</dbReference>
<proteinExistence type="predicted"/>
<dbReference type="GO" id="GO:0005634">
    <property type="term" value="C:nucleus"/>
    <property type="evidence" value="ECO:0007669"/>
    <property type="project" value="TreeGrafter"/>
</dbReference>
<feature type="domain" description="Zn(2)-C6 fungal-type" evidence="4">
    <location>
        <begin position="13"/>
        <end position="45"/>
    </location>
</feature>
<reference evidence="5" key="1">
    <citation type="journal article" date="2021" name="Nat. Commun.">
        <title>Genetic determinants of endophytism in the Arabidopsis root mycobiome.</title>
        <authorList>
            <person name="Mesny F."/>
            <person name="Miyauchi S."/>
            <person name="Thiergart T."/>
            <person name="Pickel B."/>
            <person name="Atanasova L."/>
            <person name="Karlsson M."/>
            <person name="Huettel B."/>
            <person name="Barry K.W."/>
            <person name="Haridas S."/>
            <person name="Chen C."/>
            <person name="Bauer D."/>
            <person name="Andreopoulos W."/>
            <person name="Pangilinan J."/>
            <person name="LaButti K."/>
            <person name="Riley R."/>
            <person name="Lipzen A."/>
            <person name="Clum A."/>
            <person name="Drula E."/>
            <person name="Henrissat B."/>
            <person name="Kohler A."/>
            <person name="Grigoriev I.V."/>
            <person name="Martin F.M."/>
            <person name="Hacquard S."/>
        </authorList>
    </citation>
    <scope>NUCLEOTIDE SEQUENCE</scope>
    <source>
        <strain evidence="5">MPI-CAGE-CH-0230</strain>
    </source>
</reference>
<sequence>METRPYRSHKVRACDLCRKHKTGCVVDIPGLGCRRCRSRDMSCLHAIRASTTAREGPAPPSSTGRSLPRLQSRRRAAVRDLASHGGLAEISNVRPTALSPHDGSSSLPVHVLGPSGAQDSQVIEEHLLSARASPIAQEHIGICSTDRKKPVGFTYQLFLKKVNMAFPIISSDYLFAPTTSTVDHGASDVLLCTAYASALMYWKHAPGLAGFPCPDHAMVQALAAGAVQEAFAAPQLSTVMASLVLLGQRPVDSATSNAMTLGQVVSLSHCLGLNRYPSTWSIPDAERSTRTALWWGLRVHDTWSALARGIPPLTQASQTDVPMLTMNVLDQVDAEECGDHEPLASECFMLLCRLTTTTQGLRCIAFDLRGAATSDSVTKGLRQRQVELDQWEELYAQWRTRCEARPGRPRVPGLSHLALCFLTTKMLVHRMMLHESVKSDETPSDAARRFHQLNCQKAAHDIVEFVSGLDEHDFADFWLPYTSSHLTVCATLLLRCALEAEECEVSQACMEDLERLQTSLRAAEKQHGWELGQACLSRCQALVPHLRHGAAGARRARSDKEVQDLFSNLVVDADQVDMGLFDVDLWLSTASMGDMLGDVALLS</sequence>
<gene>
    <name evidence="5" type="ORF">B0I36DRAFT_251908</name>
</gene>
<name>A0A9P9BKQ8_9PEZI</name>
<dbReference type="GO" id="GO:0003677">
    <property type="term" value="F:DNA binding"/>
    <property type="evidence" value="ECO:0007669"/>
    <property type="project" value="InterPro"/>
</dbReference>
<dbReference type="GO" id="GO:0001080">
    <property type="term" value="P:nitrogen catabolite activation of transcription from RNA polymerase II promoter"/>
    <property type="evidence" value="ECO:0007669"/>
    <property type="project" value="TreeGrafter"/>
</dbReference>
<dbReference type="GO" id="GO:0006351">
    <property type="term" value="P:DNA-templated transcription"/>
    <property type="evidence" value="ECO:0007669"/>
    <property type="project" value="InterPro"/>
</dbReference>
<dbReference type="Proteomes" id="UP000756346">
    <property type="component" value="Unassembled WGS sequence"/>
</dbReference>
<dbReference type="AlphaFoldDB" id="A0A9P9BKQ8"/>
<keyword evidence="1" id="KW-0479">Metal-binding</keyword>
<evidence type="ECO:0000256" key="2">
    <source>
        <dbReference type="ARBA" id="ARBA00023242"/>
    </source>
</evidence>
<dbReference type="PROSITE" id="PS00463">
    <property type="entry name" value="ZN2_CY6_FUNGAL_1"/>
    <property type="match status" value="1"/>
</dbReference>
<keyword evidence="2" id="KW-0539">Nucleus</keyword>
<evidence type="ECO:0000256" key="1">
    <source>
        <dbReference type="ARBA" id="ARBA00022723"/>
    </source>
</evidence>
<dbReference type="GO" id="GO:0008270">
    <property type="term" value="F:zinc ion binding"/>
    <property type="evidence" value="ECO:0007669"/>
    <property type="project" value="InterPro"/>
</dbReference>
<dbReference type="OrthoDB" id="3034343at2759"/>
<dbReference type="InterPro" id="IPR050797">
    <property type="entry name" value="Carb_Metab_Trans_Reg"/>
</dbReference>
<dbReference type="CDD" id="cd12148">
    <property type="entry name" value="fungal_TF_MHR"/>
    <property type="match status" value="1"/>
</dbReference>
<dbReference type="InterPro" id="IPR001138">
    <property type="entry name" value="Zn2Cys6_DnaBD"/>
</dbReference>
<evidence type="ECO:0000256" key="3">
    <source>
        <dbReference type="SAM" id="MobiDB-lite"/>
    </source>
</evidence>
<dbReference type="InterPro" id="IPR036864">
    <property type="entry name" value="Zn2-C6_fun-type_DNA-bd_sf"/>
</dbReference>
<evidence type="ECO:0000259" key="4">
    <source>
        <dbReference type="PROSITE" id="PS50048"/>
    </source>
</evidence>
<keyword evidence="6" id="KW-1185">Reference proteome</keyword>